<accession>A0AAE1DMS3</accession>
<keyword evidence="1" id="KW-1015">Disulfide bond</keyword>
<dbReference type="AlphaFoldDB" id="A0AAE1DMS3"/>
<evidence type="ECO:0000259" key="2">
    <source>
        <dbReference type="PROSITE" id="PS51406"/>
    </source>
</evidence>
<dbReference type="PROSITE" id="PS00514">
    <property type="entry name" value="FIBRINOGEN_C_1"/>
    <property type="match status" value="1"/>
</dbReference>
<dbReference type="EMBL" id="JAWDGP010003204">
    <property type="protein sequence ID" value="KAK3776506.1"/>
    <property type="molecule type" value="Genomic_DNA"/>
</dbReference>
<evidence type="ECO:0000256" key="1">
    <source>
        <dbReference type="ARBA" id="ARBA00023157"/>
    </source>
</evidence>
<sequence length="216" mass="24537">MNVFSPRLKLIDLLVAVTLEDIDRRTANHLTGCVYLWGVAPTINQITGVCSSTVTSPQSAQDGLEETMVRIEMEDWSGKRYLATYDHFRVDGARENFTLHISGYSGDAGDSMNSVWENHDGMPFSTKDRDNDGRYVDSGLHGSPHKINARYYDSCAAQYHGAWWFNNCFEAHLNGKYYTKGFHKDYFQRDGIQWNTIHMYSSLKGVQMMVKPAKSA</sequence>
<name>A0AAE1DMS3_9GAST</name>
<evidence type="ECO:0000313" key="3">
    <source>
        <dbReference type="EMBL" id="KAK3776506.1"/>
    </source>
</evidence>
<keyword evidence="4" id="KW-1185">Reference proteome</keyword>
<dbReference type="InterPro" id="IPR020837">
    <property type="entry name" value="Fibrinogen_CS"/>
</dbReference>
<dbReference type="InterPro" id="IPR002181">
    <property type="entry name" value="Fibrinogen_a/b/g_C_dom"/>
</dbReference>
<dbReference type="PROSITE" id="PS51406">
    <property type="entry name" value="FIBRINOGEN_C_2"/>
    <property type="match status" value="1"/>
</dbReference>
<comment type="caution">
    <text evidence="3">The sequence shown here is derived from an EMBL/GenBank/DDBJ whole genome shotgun (WGS) entry which is preliminary data.</text>
</comment>
<dbReference type="InterPro" id="IPR014716">
    <property type="entry name" value="Fibrinogen_a/b/g_C_1"/>
</dbReference>
<dbReference type="Proteomes" id="UP001283361">
    <property type="component" value="Unassembled WGS sequence"/>
</dbReference>
<evidence type="ECO:0000313" key="4">
    <source>
        <dbReference type="Proteomes" id="UP001283361"/>
    </source>
</evidence>
<dbReference type="PANTHER" id="PTHR19143">
    <property type="entry name" value="FIBRINOGEN/TENASCIN/ANGIOPOEITIN"/>
    <property type="match status" value="1"/>
</dbReference>
<dbReference type="InterPro" id="IPR036056">
    <property type="entry name" value="Fibrinogen-like_C"/>
</dbReference>
<gene>
    <name evidence="3" type="ORF">RRG08_060221</name>
</gene>
<reference evidence="3" key="1">
    <citation type="journal article" date="2023" name="G3 (Bethesda)">
        <title>A reference genome for the long-term kleptoplast-retaining sea slug Elysia crispata morphotype clarki.</title>
        <authorList>
            <person name="Eastman K.E."/>
            <person name="Pendleton A.L."/>
            <person name="Shaikh M.A."/>
            <person name="Suttiyut T."/>
            <person name="Ogas R."/>
            <person name="Tomko P."/>
            <person name="Gavelis G."/>
            <person name="Widhalm J.R."/>
            <person name="Wisecaver J.H."/>
        </authorList>
    </citation>
    <scope>NUCLEOTIDE SEQUENCE</scope>
    <source>
        <strain evidence="3">ECLA1</strain>
    </source>
</reference>
<organism evidence="3 4">
    <name type="scientific">Elysia crispata</name>
    <name type="common">lettuce slug</name>
    <dbReference type="NCBI Taxonomy" id="231223"/>
    <lineage>
        <taxon>Eukaryota</taxon>
        <taxon>Metazoa</taxon>
        <taxon>Spiralia</taxon>
        <taxon>Lophotrochozoa</taxon>
        <taxon>Mollusca</taxon>
        <taxon>Gastropoda</taxon>
        <taxon>Heterobranchia</taxon>
        <taxon>Euthyneura</taxon>
        <taxon>Panpulmonata</taxon>
        <taxon>Sacoglossa</taxon>
        <taxon>Placobranchoidea</taxon>
        <taxon>Plakobranchidae</taxon>
        <taxon>Elysia</taxon>
    </lineage>
</organism>
<proteinExistence type="predicted"/>
<dbReference type="SUPFAM" id="SSF56496">
    <property type="entry name" value="Fibrinogen C-terminal domain-like"/>
    <property type="match status" value="1"/>
</dbReference>
<feature type="domain" description="Fibrinogen C-terminal" evidence="2">
    <location>
        <begin position="67"/>
        <end position="214"/>
    </location>
</feature>
<dbReference type="SMART" id="SM00186">
    <property type="entry name" value="FBG"/>
    <property type="match status" value="1"/>
</dbReference>
<dbReference type="InterPro" id="IPR050373">
    <property type="entry name" value="Fibrinogen_C-term_domain"/>
</dbReference>
<dbReference type="Gene3D" id="3.90.215.10">
    <property type="entry name" value="Gamma Fibrinogen, chain A, domain 1"/>
    <property type="match status" value="1"/>
</dbReference>
<dbReference type="GO" id="GO:0005615">
    <property type="term" value="C:extracellular space"/>
    <property type="evidence" value="ECO:0007669"/>
    <property type="project" value="TreeGrafter"/>
</dbReference>
<protein>
    <recommendedName>
        <fullName evidence="2">Fibrinogen C-terminal domain-containing protein</fullName>
    </recommendedName>
</protein>
<dbReference type="Pfam" id="PF00147">
    <property type="entry name" value="Fibrinogen_C"/>
    <property type="match status" value="1"/>
</dbReference>